<accession>A0A0F9DTN4</accession>
<evidence type="ECO:0008006" key="2">
    <source>
        <dbReference type="Google" id="ProtNLM"/>
    </source>
</evidence>
<name>A0A0F9DTN4_9ZZZZ</name>
<proteinExistence type="predicted"/>
<comment type="caution">
    <text evidence="1">The sequence shown here is derived from an EMBL/GenBank/DDBJ whole genome shotgun (WGS) entry which is preliminary data.</text>
</comment>
<protein>
    <recommendedName>
        <fullName evidence="2">SpoVT-AbrB domain-containing protein</fullName>
    </recommendedName>
</protein>
<evidence type="ECO:0000313" key="1">
    <source>
        <dbReference type="EMBL" id="KKL15213.1"/>
    </source>
</evidence>
<dbReference type="EMBL" id="LAZR01040147">
    <property type="protein sequence ID" value="KKL15213.1"/>
    <property type="molecule type" value="Genomic_DNA"/>
</dbReference>
<dbReference type="SUPFAM" id="SSF89447">
    <property type="entry name" value="AbrB/MazE/MraZ-like"/>
    <property type="match status" value="1"/>
</dbReference>
<organism evidence="1">
    <name type="scientific">marine sediment metagenome</name>
    <dbReference type="NCBI Taxonomy" id="412755"/>
    <lineage>
        <taxon>unclassified sequences</taxon>
        <taxon>metagenomes</taxon>
        <taxon>ecological metagenomes</taxon>
    </lineage>
</organism>
<sequence length="86" mass="9710">MTIKDKTVVGKKGEILPKKPLRDVSGIKPGDEVFIEAHQGELIIKKIYSVDEALAMPIIAIGTPDNIERDIEKEREIQEKLTNEER</sequence>
<dbReference type="InterPro" id="IPR037914">
    <property type="entry name" value="SpoVT-AbrB_sf"/>
</dbReference>
<reference evidence="1" key="1">
    <citation type="journal article" date="2015" name="Nature">
        <title>Complex archaea that bridge the gap between prokaryotes and eukaryotes.</title>
        <authorList>
            <person name="Spang A."/>
            <person name="Saw J.H."/>
            <person name="Jorgensen S.L."/>
            <person name="Zaremba-Niedzwiedzka K."/>
            <person name="Martijn J."/>
            <person name="Lind A.E."/>
            <person name="van Eijk R."/>
            <person name="Schleper C."/>
            <person name="Guy L."/>
            <person name="Ettema T.J."/>
        </authorList>
    </citation>
    <scope>NUCLEOTIDE SEQUENCE</scope>
</reference>
<gene>
    <name evidence="1" type="ORF">LCGC14_2507860</name>
</gene>
<dbReference type="AlphaFoldDB" id="A0A0F9DTN4"/>